<reference evidence="2 3" key="1">
    <citation type="submission" date="2019-07" db="EMBL/GenBank/DDBJ databases">
        <title>Genomics analysis of Aphanomyces spp. identifies a new class of oomycete effector associated with host adaptation.</title>
        <authorList>
            <person name="Gaulin E."/>
        </authorList>
    </citation>
    <scope>NUCLEOTIDE SEQUENCE [LARGE SCALE GENOMIC DNA]</scope>
    <source>
        <strain evidence="2 3">ATCC 201684</strain>
    </source>
</reference>
<dbReference type="EMBL" id="VJMJ01000034">
    <property type="protein sequence ID" value="KAF0741918.1"/>
    <property type="molecule type" value="Genomic_DNA"/>
</dbReference>
<evidence type="ECO:0000256" key="1">
    <source>
        <dbReference type="SAM" id="Phobius"/>
    </source>
</evidence>
<keyword evidence="1" id="KW-0812">Transmembrane</keyword>
<keyword evidence="1" id="KW-1133">Transmembrane helix</keyword>
<evidence type="ECO:0000313" key="2">
    <source>
        <dbReference type="EMBL" id="KAF0741918.1"/>
    </source>
</evidence>
<proteinExistence type="predicted"/>
<evidence type="ECO:0000313" key="3">
    <source>
        <dbReference type="Proteomes" id="UP000481153"/>
    </source>
</evidence>
<gene>
    <name evidence="2" type="ORF">Ae201684_003104</name>
</gene>
<dbReference type="AlphaFoldDB" id="A0A6G0XNU3"/>
<dbReference type="Proteomes" id="UP000481153">
    <property type="component" value="Unassembled WGS sequence"/>
</dbReference>
<feature type="transmembrane region" description="Helical" evidence="1">
    <location>
        <begin position="39"/>
        <end position="63"/>
    </location>
</feature>
<accession>A0A6G0XNU3</accession>
<keyword evidence="1" id="KW-0472">Membrane</keyword>
<protein>
    <submittedName>
        <fullName evidence="2">Uncharacterized protein</fullName>
    </submittedName>
</protein>
<organism evidence="2 3">
    <name type="scientific">Aphanomyces euteiches</name>
    <dbReference type="NCBI Taxonomy" id="100861"/>
    <lineage>
        <taxon>Eukaryota</taxon>
        <taxon>Sar</taxon>
        <taxon>Stramenopiles</taxon>
        <taxon>Oomycota</taxon>
        <taxon>Saprolegniomycetes</taxon>
        <taxon>Saprolegniales</taxon>
        <taxon>Verrucalvaceae</taxon>
        <taxon>Aphanomyces</taxon>
    </lineage>
</organism>
<comment type="caution">
    <text evidence="2">The sequence shown here is derived from an EMBL/GenBank/DDBJ whole genome shotgun (WGS) entry which is preliminary data.</text>
</comment>
<keyword evidence="3" id="KW-1185">Reference proteome</keyword>
<name>A0A6G0XNU3_9STRA</name>
<sequence length="111" mass="12252">MGIPMSVAVLCQAIFQFAFQVQTMNTATQHLRQLSEEDGLAGAQVLIIVLAVIVAALFVYGAIKTKYANHLRRQRRESTADTVIEWEIESPKATAFVEVEIQTPKPPAIIV</sequence>
<dbReference type="VEuPathDB" id="FungiDB:AeMF1_018594"/>